<dbReference type="RefSeq" id="WP_337310490.1">
    <property type="nucleotide sequence ID" value="NZ_JAEKNS010000064.1"/>
</dbReference>
<protein>
    <submittedName>
        <fullName evidence="3">Uncharacterized protein</fullName>
    </submittedName>
</protein>
<evidence type="ECO:0000256" key="1">
    <source>
        <dbReference type="SAM" id="Phobius"/>
    </source>
</evidence>
<keyword evidence="1" id="KW-0812">Transmembrane</keyword>
<organism evidence="3 4">
    <name type="scientific">Candidatus Aeolococcus gillhamiae</name>
    <dbReference type="NCBI Taxonomy" id="3127015"/>
    <lineage>
        <taxon>Bacteria</taxon>
        <taxon>Bacillati</taxon>
        <taxon>Candidatus Dormiibacterota</taxon>
        <taxon>Candidatus Dormibacteria</taxon>
        <taxon>Candidatus Aeolococcales</taxon>
        <taxon>Candidatus Aeolococcaceae</taxon>
        <taxon>Candidatus Aeolococcus</taxon>
    </lineage>
</organism>
<feature type="transmembrane region" description="Helical" evidence="1">
    <location>
        <begin position="44"/>
        <end position="64"/>
    </location>
</feature>
<dbReference type="EMBL" id="QHBU01000013">
    <property type="protein sequence ID" value="PZR84046.1"/>
    <property type="molecule type" value="Genomic_DNA"/>
</dbReference>
<evidence type="ECO:0000313" key="5">
    <source>
        <dbReference type="Proteomes" id="UP000606991"/>
    </source>
</evidence>
<keyword evidence="1" id="KW-0472">Membrane</keyword>
<proteinExistence type="predicted"/>
<accession>A0A934JZD1</accession>
<dbReference type="AlphaFoldDB" id="A0A2W5ZMF9"/>
<gene>
    <name evidence="3" type="ORF">DLM65_00660</name>
    <name evidence="2" type="ORF">JF886_05760</name>
</gene>
<evidence type="ECO:0000313" key="4">
    <source>
        <dbReference type="Proteomes" id="UP000248724"/>
    </source>
</evidence>
<sequence>MAQAIDQAERERELTKQSLSDNIDRLEARVRAEFDWKARLRRDGIRYALIGGVVVAVAVGAIVLRRALGGEKEEAAPKPSTFDEMAAELAAIRKKLDSAKLEADGGPVWQKLALRGVSAAAAAGGTYAARRFMARSAAPAGELPATG</sequence>
<comment type="caution">
    <text evidence="3">The sequence shown here is derived from an EMBL/GenBank/DDBJ whole genome shotgun (WGS) entry which is preliminary data.</text>
</comment>
<reference evidence="3" key="2">
    <citation type="submission" date="2018-05" db="EMBL/GenBank/DDBJ databases">
        <authorList>
            <person name="Ferrari B."/>
        </authorList>
    </citation>
    <scope>NUCLEOTIDE SEQUENCE</scope>
    <source>
        <strain evidence="3">RRmetagenome_bin12</strain>
    </source>
</reference>
<reference evidence="3 4" key="1">
    <citation type="journal article" date="2017" name="Nature">
        <title>Atmospheric trace gases support primary production in Antarctic desert surface soil.</title>
        <authorList>
            <person name="Ji M."/>
            <person name="Greening C."/>
            <person name="Vanwonterghem I."/>
            <person name="Carere C.R."/>
            <person name="Bay S.K."/>
            <person name="Steen J.A."/>
            <person name="Montgomery K."/>
            <person name="Lines T."/>
            <person name="Beardall J."/>
            <person name="van Dorst J."/>
            <person name="Snape I."/>
            <person name="Stott M.B."/>
            <person name="Hugenholtz P."/>
            <person name="Ferrari B.C."/>
        </authorList>
    </citation>
    <scope>NUCLEOTIDE SEQUENCE [LARGE SCALE GENOMIC DNA]</scope>
    <source>
        <strain evidence="3">RRmetagenome_bin12</strain>
    </source>
</reference>
<evidence type="ECO:0000313" key="3">
    <source>
        <dbReference type="EMBL" id="PZR84046.1"/>
    </source>
</evidence>
<reference evidence="2 5" key="3">
    <citation type="submission" date="2020-10" db="EMBL/GenBank/DDBJ databases">
        <title>Ca. Dormibacterota MAGs.</title>
        <authorList>
            <person name="Montgomery K."/>
        </authorList>
    </citation>
    <scope>NUCLEOTIDE SEQUENCE [LARGE SCALE GENOMIC DNA]</scope>
    <source>
        <strain evidence="2">SC8812_S17_18</strain>
    </source>
</reference>
<dbReference type="Proteomes" id="UP000606991">
    <property type="component" value="Unassembled WGS sequence"/>
</dbReference>
<keyword evidence="1" id="KW-1133">Transmembrane helix</keyword>
<accession>A0A2W5ZMF9</accession>
<evidence type="ECO:0000313" key="2">
    <source>
        <dbReference type="EMBL" id="MBJ7594362.1"/>
    </source>
</evidence>
<name>A0A2W5ZMF9_9BACT</name>
<dbReference type="EMBL" id="JAEKNS010000064">
    <property type="protein sequence ID" value="MBJ7594362.1"/>
    <property type="molecule type" value="Genomic_DNA"/>
</dbReference>
<dbReference type="Proteomes" id="UP000248724">
    <property type="component" value="Unassembled WGS sequence"/>
</dbReference>